<reference evidence="1" key="1">
    <citation type="journal article" date="2022" name="Front. Genet.">
        <title>Chromosome-Scale Assembly of the Dendrobium nobile Genome Provides Insights Into the Molecular Mechanism of the Biosynthesis of the Medicinal Active Ingredient of Dendrobium.</title>
        <authorList>
            <person name="Xu Q."/>
            <person name="Niu S.-C."/>
            <person name="Li K.-L."/>
            <person name="Zheng P.-J."/>
            <person name="Zhang X.-J."/>
            <person name="Jia Y."/>
            <person name="Liu Y."/>
            <person name="Niu Y.-X."/>
            <person name="Yu L.-H."/>
            <person name="Chen D.-F."/>
            <person name="Zhang G.-Q."/>
        </authorList>
    </citation>
    <scope>NUCLEOTIDE SEQUENCE</scope>
    <source>
        <tissue evidence="1">Leaf</tissue>
    </source>
</reference>
<proteinExistence type="predicted"/>
<evidence type="ECO:0000313" key="2">
    <source>
        <dbReference type="Proteomes" id="UP000829196"/>
    </source>
</evidence>
<name>A0A8T3BXY8_DENNO</name>
<dbReference type="Proteomes" id="UP000829196">
    <property type="component" value="Unassembled WGS sequence"/>
</dbReference>
<evidence type="ECO:0000313" key="1">
    <source>
        <dbReference type="EMBL" id="KAI0524119.1"/>
    </source>
</evidence>
<gene>
    <name evidence="1" type="ORF">KFK09_003483</name>
</gene>
<dbReference type="AlphaFoldDB" id="A0A8T3BXY8"/>
<organism evidence="1 2">
    <name type="scientific">Dendrobium nobile</name>
    <name type="common">Orchid</name>
    <dbReference type="NCBI Taxonomy" id="94219"/>
    <lineage>
        <taxon>Eukaryota</taxon>
        <taxon>Viridiplantae</taxon>
        <taxon>Streptophyta</taxon>
        <taxon>Embryophyta</taxon>
        <taxon>Tracheophyta</taxon>
        <taxon>Spermatophyta</taxon>
        <taxon>Magnoliopsida</taxon>
        <taxon>Liliopsida</taxon>
        <taxon>Asparagales</taxon>
        <taxon>Orchidaceae</taxon>
        <taxon>Epidendroideae</taxon>
        <taxon>Malaxideae</taxon>
        <taxon>Dendrobiinae</taxon>
        <taxon>Dendrobium</taxon>
    </lineage>
</organism>
<protein>
    <submittedName>
        <fullName evidence="1">Uncharacterized protein</fullName>
    </submittedName>
</protein>
<dbReference type="EMBL" id="JAGYWB010000004">
    <property type="protein sequence ID" value="KAI0524119.1"/>
    <property type="molecule type" value="Genomic_DNA"/>
</dbReference>
<accession>A0A8T3BXY8</accession>
<sequence>MKIRLIQPLPLPLQNKQARTDKSLKFMIQILPCSNINRINFQYKKFHLNDPIFMANNPTELFDIAGRKATAMASSLLTQRRAMLKKHLRFLQLEKMMGTATVLPAAPALAATVANETAFTWNNI</sequence>
<keyword evidence="2" id="KW-1185">Reference proteome</keyword>
<comment type="caution">
    <text evidence="1">The sequence shown here is derived from an EMBL/GenBank/DDBJ whole genome shotgun (WGS) entry which is preliminary data.</text>
</comment>